<evidence type="ECO:0000313" key="1">
    <source>
        <dbReference type="EMBL" id="GAA1769398.1"/>
    </source>
</evidence>
<proteinExistence type="predicted"/>
<organism evidence="1 2">
    <name type="scientific">Luedemannella helvata</name>
    <dbReference type="NCBI Taxonomy" id="349315"/>
    <lineage>
        <taxon>Bacteria</taxon>
        <taxon>Bacillati</taxon>
        <taxon>Actinomycetota</taxon>
        <taxon>Actinomycetes</taxon>
        <taxon>Micromonosporales</taxon>
        <taxon>Micromonosporaceae</taxon>
        <taxon>Luedemannella</taxon>
    </lineage>
</organism>
<keyword evidence="2" id="KW-1185">Reference proteome</keyword>
<dbReference type="Proteomes" id="UP001500655">
    <property type="component" value="Unassembled WGS sequence"/>
</dbReference>
<accession>A0ABN2KYC8</accession>
<name>A0ABN2KYC8_9ACTN</name>
<dbReference type="RefSeq" id="WP_344085747.1">
    <property type="nucleotide sequence ID" value="NZ_BAAALS010000027.1"/>
</dbReference>
<sequence>MTAWTADELDDIGSVVEMRIAALRPDGTPRSSVIVWVVRVDDDLYVRSYRGADAAWFRGTRARAEGIIEIDDTIRDVAFVDETDPATNDRIDAAYRVKYRSHGAQYVDAMVTPEVRATTIKLVPR</sequence>
<dbReference type="EMBL" id="BAAALS010000027">
    <property type="protein sequence ID" value="GAA1769398.1"/>
    <property type="molecule type" value="Genomic_DNA"/>
</dbReference>
<dbReference type="InterPro" id="IPR016888">
    <property type="entry name" value="UCP028498"/>
</dbReference>
<dbReference type="Pfam" id="PF10012">
    <property type="entry name" value="DUF2255"/>
    <property type="match status" value="1"/>
</dbReference>
<reference evidence="1 2" key="1">
    <citation type="journal article" date="2019" name="Int. J. Syst. Evol. Microbiol.">
        <title>The Global Catalogue of Microorganisms (GCM) 10K type strain sequencing project: providing services to taxonomists for standard genome sequencing and annotation.</title>
        <authorList>
            <consortium name="The Broad Institute Genomics Platform"/>
            <consortium name="The Broad Institute Genome Sequencing Center for Infectious Disease"/>
            <person name="Wu L."/>
            <person name="Ma J."/>
        </authorList>
    </citation>
    <scope>NUCLEOTIDE SEQUENCE [LARGE SCALE GENOMIC DNA]</scope>
    <source>
        <strain evidence="1 2">JCM 13249</strain>
    </source>
</reference>
<gene>
    <name evidence="1" type="ORF">GCM10009681_45960</name>
</gene>
<evidence type="ECO:0000313" key="2">
    <source>
        <dbReference type="Proteomes" id="UP001500655"/>
    </source>
</evidence>
<comment type="caution">
    <text evidence="1">The sequence shown here is derived from an EMBL/GenBank/DDBJ whole genome shotgun (WGS) entry which is preliminary data.</text>
</comment>
<protein>
    <submittedName>
        <fullName evidence="1">DUF2255 family protein</fullName>
    </submittedName>
</protein>